<dbReference type="PANTHER" id="PTHR21183:SF18">
    <property type="entry name" value="LARGE RIBOSOMAL SUBUNIT PROTEIN UL29M"/>
    <property type="match status" value="1"/>
</dbReference>
<reference evidence="8 9" key="1">
    <citation type="submission" date="2024-05" db="EMBL/GenBank/DDBJ databases">
        <authorList>
            <person name="Wallberg A."/>
        </authorList>
    </citation>
    <scope>NUCLEOTIDE SEQUENCE [LARGE SCALE GENOMIC DNA]</scope>
</reference>
<evidence type="ECO:0000256" key="4">
    <source>
        <dbReference type="ARBA" id="ARBA00023128"/>
    </source>
</evidence>
<keyword evidence="5" id="KW-0687">Ribonucleoprotein</keyword>
<comment type="subcellular location">
    <subcellularLocation>
        <location evidence="1">Mitochondrion</location>
    </subcellularLocation>
</comment>
<gene>
    <name evidence="8" type="ORF">MNOR_LOCUS3396</name>
</gene>
<protein>
    <recommendedName>
        <fullName evidence="6">Large ribosomal subunit protein uL29m</fullName>
    </recommendedName>
</protein>
<keyword evidence="9" id="KW-1185">Reference proteome</keyword>
<evidence type="ECO:0000313" key="9">
    <source>
        <dbReference type="Proteomes" id="UP001497623"/>
    </source>
</evidence>
<dbReference type="GO" id="GO:0003735">
    <property type="term" value="F:structural constituent of ribosome"/>
    <property type="evidence" value="ECO:0007669"/>
    <property type="project" value="InterPro"/>
</dbReference>
<comment type="caution">
    <text evidence="8">The sequence shown here is derived from an EMBL/GenBank/DDBJ whole genome shotgun (WGS) entry which is preliminary data.</text>
</comment>
<accession>A0AAV2PQF2</accession>
<evidence type="ECO:0000256" key="6">
    <source>
        <dbReference type="ARBA" id="ARBA00035289"/>
    </source>
</evidence>
<dbReference type="Pfam" id="PF06984">
    <property type="entry name" value="MRP-L47"/>
    <property type="match status" value="1"/>
</dbReference>
<dbReference type="PANTHER" id="PTHR21183">
    <property type="entry name" value="RIBOSOMAL PROTEIN L47, MITOCHONDRIAL-RELATED"/>
    <property type="match status" value="1"/>
</dbReference>
<evidence type="ECO:0000256" key="5">
    <source>
        <dbReference type="ARBA" id="ARBA00023274"/>
    </source>
</evidence>
<proteinExistence type="inferred from homology"/>
<feature type="non-terminal residue" evidence="8">
    <location>
        <position position="278"/>
    </location>
</feature>
<evidence type="ECO:0000256" key="3">
    <source>
        <dbReference type="ARBA" id="ARBA00022980"/>
    </source>
</evidence>
<sequence length="278" mass="31980">MNTNSYLIYLGFDYVAPGATFSYSAECSVCLRFNVNLGHTEHSAGIPISPVLQNLSPLHCGTSSVHLHTSAPTCGLDEFFDDKKNWGEQTVIVGRSWKKDELRIKSNEDLHKLWYVLLKERNMLLTMENAYKEEYQIFASPERNDKVNESMRNLEDVIKERNRAYHLLETGETGERESSIVKDQLGRNVFRPHREYRVPLWMNKKMLQSRNPQGAAVSKFVRSLKEQKHVTNIRATNRHRKVLTRDIRTFPDSEQDAAHATRPVKPKQQVHGVAASSE</sequence>
<keyword evidence="3" id="KW-0689">Ribosomal protein</keyword>
<dbReference type="Proteomes" id="UP001497623">
    <property type="component" value="Unassembled WGS sequence"/>
</dbReference>
<keyword evidence="4" id="KW-0496">Mitochondrion</keyword>
<organism evidence="8 9">
    <name type="scientific">Meganyctiphanes norvegica</name>
    <name type="common">Northern krill</name>
    <name type="synonym">Thysanopoda norvegica</name>
    <dbReference type="NCBI Taxonomy" id="48144"/>
    <lineage>
        <taxon>Eukaryota</taxon>
        <taxon>Metazoa</taxon>
        <taxon>Ecdysozoa</taxon>
        <taxon>Arthropoda</taxon>
        <taxon>Crustacea</taxon>
        <taxon>Multicrustacea</taxon>
        <taxon>Malacostraca</taxon>
        <taxon>Eumalacostraca</taxon>
        <taxon>Eucarida</taxon>
        <taxon>Euphausiacea</taxon>
        <taxon>Euphausiidae</taxon>
        <taxon>Meganyctiphanes</taxon>
    </lineage>
</organism>
<evidence type="ECO:0000256" key="2">
    <source>
        <dbReference type="ARBA" id="ARBA00009254"/>
    </source>
</evidence>
<dbReference type="AlphaFoldDB" id="A0AAV2PQF2"/>
<feature type="region of interest" description="Disordered" evidence="7">
    <location>
        <begin position="250"/>
        <end position="278"/>
    </location>
</feature>
<dbReference type="Gene3D" id="6.10.330.20">
    <property type="match status" value="1"/>
</dbReference>
<dbReference type="EMBL" id="CAXKWB010001157">
    <property type="protein sequence ID" value="CAL4063496.1"/>
    <property type="molecule type" value="Genomic_DNA"/>
</dbReference>
<feature type="compositionally biased region" description="Basic and acidic residues" evidence="7">
    <location>
        <begin position="250"/>
        <end position="259"/>
    </location>
</feature>
<dbReference type="InterPro" id="IPR010729">
    <property type="entry name" value="Ribosomal_uL29_mit"/>
</dbReference>
<dbReference type="GO" id="GO:0005762">
    <property type="term" value="C:mitochondrial large ribosomal subunit"/>
    <property type="evidence" value="ECO:0007669"/>
    <property type="project" value="TreeGrafter"/>
</dbReference>
<evidence type="ECO:0000256" key="1">
    <source>
        <dbReference type="ARBA" id="ARBA00004173"/>
    </source>
</evidence>
<dbReference type="InterPro" id="IPR038340">
    <property type="entry name" value="MRP-L47_sf"/>
</dbReference>
<name>A0AAV2PQF2_MEGNR</name>
<comment type="similarity">
    <text evidence="2">Belongs to the universal ribosomal protein uL29 family.</text>
</comment>
<evidence type="ECO:0000256" key="7">
    <source>
        <dbReference type="SAM" id="MobiDB-lite"/>
    </source>
</evidence>
<dbReference type="GO" id="GO:0032543">
    <property type="term" value="P:mitochondrial translation"/>
    <property type="evidence" value="ECO:0007669"/>
    <property type="project" value="TreeGrafter"/>
</dbReference>
<evidence type="ECO:0000313" key="8">
    <source>
        <dbReference type="EMBL" id="CAL4063496.1"/>
    </source>
</evidence>